<feature type="region of interest" description="Disordered" evidence="1">
    <location>
        <begin position="247"/>
        <end position="277"/>
    </location>
</feature>
<comment type="caution">
    <text evidence="3">The sequence shown here is derived from an EMBL/GenBank/DDBJ whole genome shotgun (WGS) entry which is preliminary data.</text>
</comment>
<accession>A0AAE0NG10</accession>
<feature type="compositionally biased region" description="Polar residues" evidence="1">
    <location>
        <begin position="305"/>
        <end position="316"/>
    </location>
</feature>
<feature type="compositionally biased region" description="Polar residues" evidence="1">
    <location>
        <begin position="603"/>
        <end position="612"/>
    </location>
</feature>
<protein>
    <recommendedName>
        <fullName evidence="2">HORMA domain-containing protein</fullName>
    </recommendedName>
</protein>
<dbReference type="Gene3D" id="3.30.900.10">
    <property type="entry name" value="HORMA domain"/>
    <property type="match status" value="1"/>
</dbReference>
<dbReference type="AlphaFoldDB" id="A0AAE0NG10"/>
<feature type="region of interest" description="Disordered" evidence="1">
    <location>
        <begin position="462"/>
        <end position="516"/>
    </location>
</feature>
<dbReference type="EMBL" id="JAULSW010000005">
    <property type="protein sequence ID" value="KAK3380866.1"/>
    <property type="molecule type" value="Genomic_DNA"/>
</dbReference>
<feature type="domain" description="HORMA" evidence="2">
    <location>
        <begin position="22"/>
        <end position="149"/>
    </location>
</feature>
<evidence type="ECO:0000313" key="4">
    <source>
        <dbReference type="Proteomes" id="UP001285441"/>
    </source>
</evidence>
<feature type="region of interest" description="Disordered" evidence="1">
    <location>
        <begin position="417"/>
        <end position="450"/>
    </location>
</feature>
<feature type="region of interest" description="Disordered" evidence="1">
    <location>
        <begin position="365"/>
        <end position="388"/>
    </location>
</feature>
<feature type="compositionally biased region" description="Polar residues" evidence="1">
    <location>
        <begin position="475"/>
        <end position="495"/>
    </location>
</feature>
<dbReference type="Pfam" id="PF02301">
    <property type="entry name" value="HORMA"/>
    <property type="match status" value="1"/>
</dbReference>
<evidence type="ECO:0000259" key="2">
    <source>
        <dbReference type="Pfam" id="PF02301"/>
    </source>
</evidence>
<feature type="region of interest" description="Disordered" evidence="1">
    <location>
        <begin position="305"/>
        <end position="325"/>
    </location>
</feature>
<evidence type="ECO:0000256" key="1">
    <source>
        <dbReference type="SAM" id="MobiDB-lite"/>
    </source>
</evidence>
<reference evidence="3" key="1">
    <citation type="journal article" date="2023" name="Mol. Phylogenet. Evol.">
        <title>Genome-scale phylogeny and comparative genomics of the fungal order Sordariales.</title>
        <authorList>
            <person name="Hensen N."/>
            <person name="Bonometti L."/>
            <person name="Westerberg I."/>
            <person name="Brannstrom I.O."/>
            <person name="Guillou S."/>
            <person name="Cros-Aarteil S."/>
            <person name="Calhoun S."/>
            <person name="Haridas S."/>
            <person name="Kuo A."/>
            <person name="Mondo S."/>
            <person name="Pangilinan J."/>
            <person name="Riley R."/>
            <person name="LaButti K."/>
            <person name="Andreopoulos B."/>
            <person name="Lipzen A."/>
            <person name="Chen C."/>
            <person name="Yan M."/>
            <person name="Daum C."/>
            <person name="Ng V."/>
            <person name="Clum A."/>
            <person name="Steindorff A."/>
            <person name="Ohm R.A."/>
            <person name="Martin F."/>
            <person name="Silar P."/>
            <person name="Natvig D.O."/>
            <person name="Lalanne C."/>
            <person name="Gautier V."/>
            <person name="Ament-Velasquez S.L."/>
            <person name="Kruys A."/>
            <person name="Hutchinson M.I."/>
            <person name="Powell A.J."/>
            <person name="Barry K."/>
            <person name="Miller A.N."/>
            <person name="Grigoriev I.V."/>
            <person name="Debuchy R."/>
            <person name="Gladieux P."/>
            <person name="Hiltunen Thoren M."/>
            <person name="Johannesson H."/>
        </authorList>
    </citation>
    <scope>NUCLEOTIDE SEQUENCE</scope>
    <source>
        <strain evidence="3">CBS 232.78</strain>
    </source>
</reference>
<evidence type="ECO:0000313" key="3">
    <source>
        <dbReference type="EMBL" id="KAK3380866.1"/>
    </source>
</evidence>
<feature type="compositionally biased region" description="Polar residues" evidence="1">
    <location>
        <begin position="365"/>
        <end position="379"/>
    </location>
</feature>
<gene>
    <name evidence="3" type="ORF">B0H63DRAFT_523608</name>
</gene>
<proteinExistence type="predicted"/>
<sequence length="670" mass="74118">MSKPRGKAHPDSAHRSPRRNTELCKTVFAAAVSQILYARCAFEARFFRVVPLKNLASKSLEDIIKSGSPSLCRDLELLKDTEGTIFLHKDDDYDLTRFLGVFAGDILPSIEKGELIKFRLFVLRSATWNRNCLIEYYTMIFEYHQDGSQGIDIWRRGAGSQHISATAHQLRDLGDYLNRLPRLHDQVYFTLGFSSSRSDDDDLLGIWKFDNTAVVRAAGHNLHHQSRVCRQKLVHLDIEPLPCNISDPRSISSRDVKPTPQVTPPERNLLPKEKPEVTEDTCVVSAPWGASNSFVDSLPDIQTNLPESPSNMTMQPKTKDEATLEPNVKEVKGTKAASSGGLDNSFCRLNTTPPTMENLKANTVTSQIFEDPASSQAPTQERRRKPKPPLQIFEISASSQAPTQEVLLDNQTKALKLRGNKRHLHNTAVNNAPKAKRLKSPTPLFRSSEPSMSVDYISASSEYSSSDGSYVQPASRDSQSAPGENENKVLTTDNVNPPDRKSASGDSLRRPQTTLTESQEFMFQGLFSSDVDNRDDDTIDSANVLDRKSASCDSIQRPQRTLTSSAEKLLFPLIQSSEADYGVISDNRRGGIADKTNPLDGKSASNTSQRSLASHENFMFPRILTSDAGDRAASEAQQLPRSVASSENFMFPKIVTSEIGDGATSEVKGI</sequence>
<keyword evidence="4" id="KW-1185">Reference proteome</keyword>
<reference evidence="3" key="2">
    <citation type="submission" date="2023-06" db="EMBL/GenBank/DDBJ databases">
        <authorList>
            <consortium name="Lawrence Berkeley National Laboratory"/>
            <person name="Haridas S."/>
            <person name="Hensen N."/>
            <person name="Bonometti L."/>
            <person name="Westerberg I."/>
            <person name="Brannstrom I.O."/>
            <person name="Guillou S."/>
            <person name="Cros-Aarteil S."/>
            <person name="Calhoun S."/>
            <person name="Kuo A."/>
            <person name="Mondo S."/>
            <person name="Pangilinan J."/>
            <person name="Riley R."/>
            <person name="LaButti K."/>
            <person name="Andreopoulos B."/>
            <person name="Lipzen A."/>
            <person name="Chen C."/>
            <person name="Yanf M."/>
            <person name="Daum C."/>
            <person name="Ng V."/>
            <person name="Clum A."/>
            <person name="Steindorff A."/>
            <person name="Ohm R."/>
            <person name="Martin F."/>
            <person name="Silar P."/>
            <person name="Natvig D."/>
            <person name="Lalanne C."/>
            <person name="Gautier V."/>
            <person name="Ament-velasquez S.L."/>
            <person name="Kruys A."/>
            <person name="Hutchinson M.I."/>
            <person name="Powell A.J."/>
            <person name="Barry K."/>
            <person name="Miller A.N."/>
            <person name="Grigoriev I.V."/>
            <person name="Debuchy R."/>
            <person name="Gladieux P."/>
            <person name="Thoren M.H."/>
            <person name="Johannesson H."/>
        </authorList>
    </citation>
    <scope>NUCLEOTIDE SEQUENCE</scope>
    <source>
        <strain evidence="3">CBS 232.78</strain>
    </source>
</reference>
<dbReference type="InterPro" id="IPR003511">
    <property type="entry name" value="HORMA_dom"/>
</dbReference>
<dbReference type="InterPro" id="IPR036570">
    <property type="entry name" value="HORMA_dom_sf"/>
</dbReference>
<name>A0AAE0NG10_9PEZI</name>
<dbReference type="Proteomes" id="UP001285441">
    <property type="component" value="Unassembled WGS sequence"/>
</dbReference>
<feature type="region of interest" description="Disordered" evidence="1">
    <location>
        <begin position="589"/>
        <end position="612"/>
    </location>
</feature>
<organism evidence="3 4">
    <name type="scientific">Podospora didyma</name>
    <dbReference type="NCBI Taxonomy" id="330526"/>
    <lineage>
        <taxon>Eukaryota</taxon>
        <taxon>Fungi</taxon>
        <taxon>Dikarya</taxon>
        <taxon>Ascomycota</taxon>
        <taxon>Pezizomycotina</taxon>
        <taxon>Sordariomycetes</taxon>
        <taxon>Sordariomycetidae</taxon>
        <taxon>Sordariales</taxon>
        <taxon>Podosporaceae</taxon>
        <taxon>Podospora</taxon>
    </lineage>
</organism>
<feature type="compositionally biased region" description="Basic and acidic residues" evidence="1">
    <location>
        <begin position="498"/>
        <end position="509"/>
    </location>
</feature>